<keyword evidence="1" id="KW-0812">Transmembrane</keyword>
<feature type="transmembrane region" description="Helical" evidence="1">
    <location>
        <begin position="138"/>
        <end position="159"/>
    </location>
</feature>
<feature type="transmembrane region" description="Helical" evidence="1">
    <location>
        <begin position="260"/>
        <end position="277"/>
    </location>
</feature>
<protein>
    <submittedName>
        <fullName evidence="2">Uncharacterized protein</fullName>
    </submittedName>
</protein>
<accession>A0A226F3W9</accession>
<feature type="transmembrane region" description="Helical" evidence="1">
    <location>
        <begin position="195"/>
        <end position="215"/>
    </location>
</feature>
<feature type="transmembrane region" description="Helical" evidence="1">
    <location>
        <begin position="236"/>
        <end position="254"/>
    </location>
</feature>
<keyword evidence="1" id="KW-1133">Transmembrane helix</keyword>
<proteinExistence type="predicted"/>
<keyword evidence="3" id="KW-1185">Reference proteome</keyword>
<sequence>MLSDVLHKSFVFSIRVGSFLGALPGTWDNSERQKVTHTKRSVRKFVAAGLVLLFYTFFAGSRCLMYFLNNDSKNSNFYFTGILVLCFSLVNFVGFRMLLQVNEINQLLNSFMVFFIHLKELYLQRGLKSLELKSTERLVSLMILSCAMFPCVVTVDAYFNPRPYFLTSLVVGDNFLLKLTLLFGQMWIYSCENSVVVAHAVTFITFSTATHAILFDMRPNRKNYQTYNSLRRPRDLVLCYKGFAYLVTIFNEIYRDVAMPANNVFTLVTVLSNFAIIRNAHDHSAYFTVVFCALSLFSGFAWSTILTFSSKLSVISNGTINSWKYFQLKNASDAKYLSKIRKSCRPMRLACGGFYYIDPIRVFRFAHSILWGTLRIKLLLK</sequence>
<feature type="transmembrane region" description="Helical" evidence="1">
    <location>
        <begin position="284"/>
        <end position="305"/>
    </location>
</feature>
<evidence type="ECO:0000256" key="1">
    <source>
        <dbReference type="SAM" id="Phobius"/>
    </source>
</evidence>
<evidence type="ECO:0000313" key="2">
    <source>
        <dbReference type="EMBL" id="OXA64473.1"/>
    </source>
</evidence>
<gene>
    <name evidence="2" type="ORF">Fcan01_03551</name>
</gene>
<feature type="transmembrane region" description="Helical" evidence="1">
    <location>
        <begin position="75"/>
        <end position="95"/>
    </location>
</feature>
<dbReference type="EMBL" id="LNIX01000001">
    <property type="protein sequence ID" value="OXA64473.1"/>
    <property type="molecule type" value="Genomic_DNA"/>
</dbReference>
<reference evidence="2 3" key="1">
    <citation type="submission" date="2015-12" db="EMBL/GenBank/DDBJ databases">
        <title>The genome of Folsomia candida.</title>
        <authorList>
            <person name="Faddeeva A."/>
            <person name="Derks M.F."/>
            <person name="Anvar Y."/>
            <person name="Smit S."/>
            <person name="Van Straalen N."/>
            <person name="Roelofs D."/>
        </authorList>
    </citation>
    <scope>NUCLEOTIDE SEQUENCE [LARGE SCALE GENOMIC DNA]</scope>
    <source>
        <strain evidence="2 3">VU population</strain>
        <tissue evidence="2">Whole body</tissue>
    </source>
</reference>
<name>A0A226F3W9_FOLCA</name>
<evidence type="ECO:0000313" key="3">
    <source>
        <dbReference type="Proteomes" id="UP000198287"/>
    </source>
</evidence>
<dbReference type="AlphaFoldDB" id="A0A226F3W9"/>
<keyword evidence="1" id="KW-0472">Membrane</keyword>
<organism evidence="2 3">
    <name type="scientific">Folsomia candida</name>
    <name type="common">Springtail</name>
    <dbReference type="NCBI Taxonomy" id="158441"/>
    <lineage>
        <taxon>Eukaryota</taxon>
        <taxon>Metazoa</taxon>
        <taxon>Ecdysozoa</taxon>
        <taxon>Arthropoda</taxon>
        <taxon>Hexapoda</taxon>
        <taxon>Collembola</taxon>
        <taxon>Entomobryomorpha</taxon>
        <taxon>Isotomoidea</taxon>
        <taxon>Isotomidae</taxon>
        <taxon>Proisotominae</taxon>
        <taxon>Folsomia</taxon>
    </lineage>
</organism>
<dbReference type="Proteomes" id="UP000198287">
    <property type="component" value="Unassembled WGS sequence"/>
</dbReference>
<comment type="caution">
    <text evidence="2">The sequence shown here is derived from an EMBL/GenBank/DDBJ whole genome shotgun (WGS) entry which is preliminary data.</text>
</comment>
<feature type="transmembrane region" description="Helical" evidence="1">
    <location>
        <begin position="45"/>
        <end position="69"/>
    </location>
</feature>